<dbReference type="HAMAP" id="MF_00688">
    <property type="entry name" value="Leu_Phe_trans"/>
    <property type="match status" value="1"/>
</dbReference>
<feature type="compositionally biased region" description="Basic and acidic residues" evidence="5">
    <location>
        <begin position="1"/>
        <end position="11"/>
    </location>
</feature>
<dbReference type="GO" id="GO:0030163">
    <property type="term" value="P:protein catabolic process"/>
    <property type="evidence" value="ECO:0007669"/>
    <property type="project" value="UniProtKB-UniRule"/>
</dbReference>
<dbReference type="NCBIfam" id="TIGR00667">
    <property type="entry name" value="aat"/>
    <property type="match status" value="1"/>
</dbReference>
<dbReference type="Gene3D" id="3.40.630.70">
    <property type="entry name" value="Leucyl/phenylalanyl-tRNA-protein transferase, C-terminal domain"/>
    <property type="match status" value="1"/>
</dbReference>
<reference evidence="6 7" key="1">
    <citation type="submission" date="2019-03" db="EMBL/GenBank/DDBJ databases">
        <title>Draft genome sequences of novel Actinobacteria.</title>
        <authorList>
            <person name="Sahin N."/>
            <person name="Ay H."/>
            <person name="Saygin H."/>
        </authorList>
    </citation>
    <scope>NUCLEOTIDE SEQUENCE [LARGE SCALE GENOMIC DNA]</scope>
    <source>
        <strain evidence="6 7">5K138</strain>
    </source>
</reference>
<dbReference type="PANTHER" id="PTHR30098:SF2">
    <property type="entry name" value="LEUCYL_PHENYLALANYL-TRNA--PROTEIN TRANSFERASE"/>
    <property type="match status" value="1"/>
</dbReference>
<dbReference type="InterPro" id="IPR004616">
    <property type="entry name" value="Leu/Phe-tRNA_Trfase"/>
</dbReference>
<dbReference type="InterPro" id="IPR042203">
    <property type="entry name" value="Leu/Phe-tRNA_Trfase_C"/>
</dbReference>
<accession>A0A4R5D3L7</accession>
<dbReference type="GO" id="GO:0008914">
    <property type="term" value="F:leucyl-tRNA--protein transferase activity"/>
    <property type="evidence" value="ECO:0007669"/>
    <property type="project" value="UniProtKB-UniRule"/>
</dbReference>
<sequence length="251" mass="27450">MGAEPSHRAGRETVVPVEPPPTRWELPSTSGDDDLVAFGADLEPGTLLAAYRNGLFPMPVDHLLGRATDLAWWSPNPRGVLPLGGLRVSRSLRQSCRRFEIRVDASFGEVIDACADPTRPGAWITPGIRQAYERLHRLGWAHSVEAWTPDGRLAGGLYGVAIGGLFAGESMFHATQRWGRDASKVALVALVELLRADGQVGRLLDVQWGTQHLESLGVVEIPRPEYLSRLRRALELPLPPVFAGRVPNEAH</sequence>
<comment type="subcellular location">
    <subcellularLocation>
        <location evidence="4">Cytoplasm</location>
    </subcellularLocation>
</comment>
<comment type="catalytic activity">
    <reaction evidence="4">
        <text>N-terminal L-arginyl-[protein] + L-leucyl-tRNA(Leu) = N-terminal L-leucyl-L-arginyl-[protein] + tRNA(Leu) + H(+)</text>
        <dbReference type="Rhea" id="RHEA:50416"/>
        <dbReference type="Rhea" id="RHEA-COMP:9613"/>
        <dbReference type="Rhea" id="RHEA-COMP:9622"/>
        <dbReference type="Rhea" id="RHEA-COMP:12672"/>
        <dbReference type="Rhea" id="RHEA-COMP:12673"/>
        <dbReference type="ChEBI" id="CHEBI:15378"/>
        <dbReference type="ChEBI" id="CHEBI:64719"/>
        <dbReference type="ChEBI" id="CHEBI:78442"/>
        <dbReference type="ChEBI" id="CHEBI:78494"/>
        <dbReference type="ChEBI" id="CHEBI:133044"/>
        <dbReference type="EC" id="2.3.2.6"/>
    </reaction>
</comment>
<dbReference type="InterPro" id="IPR042221">
    <property type="entry name" value="Leu/Phe-tRNA_Trfase_N"/>
</dbReference>
<evidence type="ECO:0000256" key="4">
    <source>
        <dbReference type="HAMAP-Rule" id="MF_00688"/>
    </source>
</evidence>
<feature type="region of interest" description="Disordered" evidence="5">
    <location>
        <begin position="1"/>
        <end position="30"/>
    </location>
</feature>
<comment type="catalytic activity">
    <reaction evidence="4">
        <text>N-terminal L-lysyl-[protein] + L-leucyl-tRNA(Leu) = N-terminal L-leucyl-L-lysyl-[protein] + tRNA(Leu) + H(+)</text>
        <dbReference type="Rhea" id="RHEA:12340"/>
        <dbReference type="Rhea" id="RHEA-COMP:9613"/>
        <dbReference type="Rhea" id="RHEA-COMP:9622"/>
        <dbReference type="Rhea" id="RHEA-COMP:12670"/>
        <dbReference type="Rhea" id="RHEA-COMP:12671"/>
        <dbReference type="ChEBI" id="CHEBI:15378"/>
        <dbReference type="ChEBI" id="CHEBI:65249"/>
        <dbReference type="ChEBI" id="CHEBI:78442"/>
        <dbReference type="ChEBI" id="CHEBI:78494"/>
        <dbReference type="ChEBI" id="CHEBI:133043"/>
        <dbReference type="EC" id="2.3.2.6"/>
    </reaction>
</comment>
<dbReference type="SUPFAM" id="SSF55729">
    <property type="entry name" value="Acyl-CoA N-acyltransferases (Nat)"/>
    <property type="match status" value="1"/>
</dbReference>
<dbReference type="InParanoid" id="A0A4R5D3L7"/>
<evidence type="ECO:0000313" key="6">
    <source>
        <dbReference type="EMBL" id="TDE07959.1"/>
    </source>
</evidence>
<evidence type="ECO:0000256" key="2">
    <source>
        <dbReference type="ARBA" id="ARBA00022679"/>
    </source>
</evidence>
<comment type="similarity">
    <text evidence="4">Belongs to the L/F-transferase family.</text>
</comment>
<keyword evidence="7" id="KW-1185">Reference proteome</keyword>
<dbReference type="PANTHER" id="PTHR30098">
    <property type="entry name" value="LEUCYL/PHENYLALANYL-TRNA--PROTEIN TRANSFERASE"/>
    <property type="match status" value="1"/>
</dbReference>
<dbReference type="Proteomes" id="UP000294739">
    <property type="component" value="Unassembled WGS sequence"/>
</dbReference>
<keyword evidence="1 4" id="KW-0963">Cytoplasm</keyword>
<evidence type="ECO:0000256" key="3">
    <source>
        <dbReference type="ARBA" id="ARBA00023315"/>
    </source>
</evidence>
<protein>
    <recommendedName>
        <fullName evidence="4">Leucyl/phenylalanyl-tRNA--protein transferase</fullName>
        <ecNumber evidence="4">2.3.2.6</ecNumber>
    </recommendedName>
    <alternativeName>
        <fullName evidence="4">L/F-transferase</fullName>
    </alternativeName>
    <alternativeName>
        <fullName evidence="4">Leucyltransferase</fullName>
    </alternativeName>
    <alternativeName>
        <fullName evidence="4">Phenyalanyltransferase</fullName>
    </alternativeName>
</protein>
<dbReference type="EMBL" id="SMKZ01000029">
    <property type="protein sequence ID" value="TDE07959.1"/>
    <property type="molecule type" value="Genomic_DNA"/>
</dbReference>
<name>A0A4R5D3L7_9ACTN</name>
<proteinExistence type="inferred from homology"/>
<dbReference type="Pfam" id="PF03588">
    <property type="entry name" value="Leu_Phe_trans"/>
    <property type="match status" value="1"/>
</dbReference>
<gene>
    <name evidence="4" type="primary">aat</name>
    <name evidence="6" type="ORF">E1269_19390</name>
</gene>
<dbReference type="EC" id="2.3.2.6" evidence="4"/>
<dbReference type="AlphaFoldDB" id="A0A4R5D3L7"/>
<keyword evidence="2 4" id="KW-0808">Transferase</keyword>
<dbReference type="InterPro" id="IPR016181">
    <property type="entry name" value="Acyl_CoA_acyltransferase"/>
</dbReference>
<dbReference type="Gene3D" id="3.30.70.3550">
    <property type="entry name" value="Leucyl/phenylalanyl-tRNA-protein transferase, N-terminal domain"/>
    <property type="match status" value="1"/>
</dbReference>
<organism evidence="6 7">
    <name type="scientific">Jiangella asiatica</name>
    <dbReference type="NCBI Taxonomy" id="2530372"/>
    <lineage>
        <taxon>Bacteria</taxon>
        <taxon>Bacillati</taxon>
        <taxon>Actinomycetota</taxon>
        <taxon>Actinomycetes</taxon>
        <taxon>Jiangellales</taxon>
        <taxon>Jiangellaceae</taxon>
        <taxon>Jiangella</taxon>
    </lineage>
</organism>
<keyword evidence="3 4" id="KW-0012">Acyltransferase</keyword>
<evidence type="ECO:0000256" key="1">
    <source>
        <dbReference type="ARBA" id="ARBA00022490"/>
    </source>
</evidence>
<dbReference type="OrthoDB" id="9790282at2"/>
<comment type="caution">
    <text evidence="6">The sequence shown here is derived from an EMBL/GenBank/DDBJ whole genome shotgun (WGS) entry which is preliminary data.</text>
</comment>
<comment type="catalytic activity">
    <reaction evidence="4">
        <text>L-phenylalanyl-tRNA(Phe) + an N-terminal L-alpha-aminoacyl-[protein] = an N-terminal L-phenylalanyl-L-alpha-aminoacyl-[protein] + tRNA(Phe)</text>
        <dbReference type="Rhea" id="RHEA:43632"/>
        <dbReference type="Rhea" id="RHEA-COMP:9668"/>
        <dbReference type="Rhea" id="RHEA-COMP:9699"/>
        <dbReference type="Rhea" id="RHEA-COMP:10636"/>
        <dbReference type="Rhea" id="RHEA-COMP:10637"/>
        <dbReference type="ChEBI" id="CHEBI:78442"/>
        <dbReference type="ChEBI" id="CHEBI:78531"/>
        <dbReference type="ChEBI" id="CHEBI:78597"/>
        <dbReference type="ChEBI" id="CHEBI:83561"/>
        <dbReference type="EC" id="2.3.2.6"/>
    </reaction>
</comment>
<evidence type="ECO:0000256" key="5">
    <source>
        <dbReference type="SAM" id="MobiDB-lite"/>
    </source>
</evidence>
<comment type="function">
    <text evidence="4">Functions in the N-end rule pathway of protein degradation where it conjugates Leu, Phe and, less efficiently, Met from aminoacyl-tRNAs to the N-termini of proteins containing an N-terminal arginine or lysine.</text>
</comment>
<dbReference type="GO" id="GO:0005737">
    <property type="term" value="C:cytoplasm"/>
    <property type="evidence" value="ECO:0007669"/>
    <property type="project" value="UniProtKB-SubCell"/>
</dbReference>
<evidence type="ECO:0000313" key="7">
    <source>
        <dbReference type="Proteomes" id="UP000294739"/>
    </source>
</evidence>